<proteinExistence type="predicted"/>
<dbReference type="InterPro" id="IPR008949">
    <property type="entry name" value="Isoprenoid_synthase_dom_sf"/>
</dbReference>
<evidence type="ECO:0000313" key="1">
    <source>
        <dbReference type="EMBL" id="MFD1513596.1"/>
    </source>
</evidence>
<comment type="caution">
    <text evidence="1">The sequence shown here is derived from an EMBL/GenBank/DDBJ whole genome shotgun (WGS) entry which is preliminary data.</text>
</comment>
<dbReference type="AlphaFoldDB" id="A0ABD6AV29"/>
<dbReference type="EMBL" id="JBHUDC010000005">
    <property type="protein sequence ID" value="MFD1513596.1"/>
    <property type="molecule type" value="Genomic_DNA"/>
</dbReference>
<dbReference type="Proteomes" id="UP001597187">
    <property type="component" value="Unassembled WGS sequence"/>
</dbReference>
<name>A0ABD6AV29_9EURY</name>
<gene>
    <name evidence="1" type="ORF">ACFSBT_09925</name>
</gene>
<protein>
    <submittedName>
        <fullName evidence="1">Uncharacterized protein</fullName>
    </submittedName>
</protein>
<reference evidence="1 2" key="1">
    <citation type="journal article" date="2019" name="Int. J. Syst. Evol. Microbiol.">
        <title>The Global Catalogue of Microorganisms (GCM) 10K type strain sequencing project: providing services to taxonomists for standard genome sequencing and annotation.</title>
        <authorList>
            <consortium name="The Broad Institute Genomics Platform"/>
            <consortium name="The Broad Institute Genome Sequencing Center for Infectious Disease"/>
            <person name="Wu L."/>
            <person name="Ma J."/>
        </authorList>
    </citation>
    <scope>NUCLEOTIDE SEQUENCE [LARGE SCALE GENOMIC DNA]</scope>
    <source>
        <strain evidence="1 2">CGMCC 1.12563</strain>
    </source>
</reference>
<accession>A0ABD6AV29</accession>
<organism evidence="1 2">
    <name type="scientific">Halomarina rubra</name>
    <dbReference type="NCBI Taxonomy" id="2071873"/>
    <lineage>
        <taxon>Archaea</taxon>
        <taxon>Methanobacteriati</taxon>
        <taxon>Methanobacteriota</taxon>
        <taxon>Stenosarchaea group</taxon>
        <taxon>Halobacteria</taxon>
        <taxon>Halobacteriales</taxon>
        <taxon>Natronomonadaceae</taxon>
        <taxon>Halomarina</taxon>
    </lineage>
</organism>
<dbReference type="RefSeq" id="WP_250873573.1">
    <property type="nucleotide sequence ID" value="NZ_JALXFV010000005.1"/>
</dbReference>
<keyword evidence="2" id="KW-1185">Reference proteome</keyword>
<dbReference type="Gene3D" id="1.10.600.10">
    <property type="entry name" value="Farnesyl Diphosphate Synthase"/>
    <property type="match status" value="1"/>
</dbReference>
<evidence type="ECO:0000313" key="2">
    <source>
        <dbReference type="Proteomes" id="UP001597187"/>
    </source>
</evidence>
<sequence length="333" mass="38418">MAHELVELTPQQPSLPIEPEQTDLIGEVTAVELPETVREFVAQYEEVFTDRDTFLWKWIHSLFDAFTLSSVDDRDVHDVKEIKTLFTVFITSLDDLIESHDDQETFDEARRVVRDPETVDASRDGVNTEVIEFIDDLWTHIDERLRSSPRYGEFKDIFEYDLRQGFNAMEYTRLVSDNAHIANATGARTYDAHNMVLFPYTDIDLMFSTGFALEDLSDLRDLTWDLQKMARIGNWVTTWERELTEGDYSAGVIVQAIQDDIVAADELDPAGDLEDVAERIKECGVEEAFLDEWCQRHKRVCEREYDIESVDVGAYIGGMETVMEYHLASRGMK</sequence>